<accession>A0A0A2M7I3</accession>
<name>A0A0A2M7I3_9FLAO</name>
<dbReference type="PROSITE" id="PS51257">
    <property type="entry name" value="PROKAR_LIPOPROTEIN"/>
    <property type="match status" value="1"/>
</dbReference>
<evidence type="ECO:0000256" key="4">
    <source>
        <dbReference type="ARBA" id="ARBA00023136"/>
    </source>
</evidence>
<evidence type="ECO:0000256" key="3">
    <source>
        <dbReference type="ARBA" id="ARBA00022989"/>
    </source>
</evidence>
<dbReference type="PRINTS" id="PR00762">
    <property type="entry name" value="CLCHANNEL"/>
</dbReference>
<dbReference type="Gene3D" id="1.10.3080.10">
    <property type="entry name" value="Clc chloride channel"/>
    <property type="match status" value="1"/>
</dbReference>
<feature type="transmembrane region" description="Helical" evidence="5">
    <location>
        <begin position="316"/>
        <end position="345"/>
    </location>
</feature>
<comment type="caution">
    <text evidence="6">The sequence shown here is derived from an EMBL/GenBank/DDBJ whole genome shotgun (WGS) entry which is preliminary data.</text>
</comment>
<dbReference type="PANTHER" id="PTHR43427:SF12">
    <property type="entry name" value="CHLORIDE TRANSPORTER"/>
    <property type="match status" value="1"/>
</dbReference>
<feature type="transmembrane region" description="Helical" evidence="5">
    <location>
        <begin position="218"/>
        <end position="240"/>
    </location>
</feature>
<feature type="transmembrane region" description="Helical" evidence="5">
    <location>
        <begin position="7"/>
        <end position="33"/>
    </location>
</feature>
<keyword evidence="4 5" id="KW-0472">Membrane</keyword>
<dbReference type="SUPFAM" id="SSF81340">
    <property type="entry name" value="Clc chloride channel"/>
    <property type="match status" value="1"/>
</dbReference>
<dbReference type="InterPro" id="IPR001807">
    <property type="entry name" value="ClC"/>
</dbReference>
<dbReference type="AlphaFoldDB" id="A0A0A2M7I3"/>
<evidence type="ECO:0000313" key="7">
    <source>
        <dbReference type="Proteomes" id="UP000030152"/>
    </source>
</evidence>
<reference evidence="6 7" key="1">
    <citation type="submission" date="2013-09" db="EMBL/GenBank/DDBJ databases">
        <authorList>
            <person name="Zeng Z."/>
            <person name="Chen C."/>
        </authorList>
    </citation>
    <scope>NUCLEOTIDE SEQUENCE [LARGE SCALE GENOMIC DNA]</scope>
    <source>
        <strain evidence="6 7">WB 3.3-2</strain>
    </source>
</reference>
<dbReference type="PANTHER" id="PTHR43427">
    <property type="entry name" value="CHLORIDE CHANNEL PROTEIN CLC-E"/>
    <property type="match status" value="1"/>
</dbReference>
<dbReference type="EMBL" id="JRLX01000004">
    <property type="protein sequence ID" value="KGO87591.1"/>
    <property type="molecule type" value="Genomic_DNA"/>
</dbReference>
<feature type="transmembrane region" description="Helical" evidence="5">
    <location>
        <begin position="252"/>
        <end position="269"/>
    </location>
</feature>
<protein>
    <submittedName>
        <fullName evidence="6">Chloride channel protein</fullName>
    </submittedName>
</protein>
<keyword evidence="3 5" id="KW-1133">Transmembrane helix</keyword>
<comment type="subcellular location">
    <subcellularLocation>
        <location evidence="1">Membrane</location>
        <topology evidence="1">Multi-pass membrane protein</topology>
    </subcellularLocation>
</comment>
<dbReference type="InterPro" id="IPR014743">
    <property type="entry name" value="Cl-channel_core"/>
</dbReference>
<feature type="transmembrane region" description="Helical" evidence="5">
    <location>
        <begin position="178"/>
        <end position="198"/>
    </location>
</feature>
<dbReference type="GO" id="GO:0016020">
    <property type="term" value="C:membrane"/>
    <property type="evidence" value="ECO:0007669"/>
    <property type="project" value="UniProtKB-SubCell"/>
</dbReference>
<organism evidence="6 7">
    <name type="scientific">Flavobacterium rivuli WB 3.3-2 = DSM 21788</name>
    <dbReference type="NCBI Taxonomy" id="1121895"/>
    <lineage>
        <taxon>Bacteria</taxon>
        <taxon>Pseudomonadati</taxon>
        <taxon>Bacteroidota</taxon>
        <taxon>Flavobacteriia</taxon>
        <taxon>Flavobacteriales</taxon>
        <taxon>Flavobacteriaceae</taxon>
        <taxon>Flavobacterium</taxon>
    </lineage>
</organism>
<dbReference type="Proteomes" id="UP000030152">
    <property type="component" value="Unassembled WGS sequence"/>
</dbReference>
<feature type="transmembrane region" description="Helical" evidence="5">
    <location>
        <begin position="88"/>
        <end position="107"/>
    </location>
</feature>
<proteinExistence type="predicted"/>
<dbReference type="Pfam" id="PF00654">
    <property type="entry name" value="Voltage_CLC"/>
    <property type="match status" value="1"/>
</dbReference>
<dbReference type="eggNOG" id="COG0038">
    <property type="taxonomic scope" value="Bacteria"/>
</dbReference>
<dbReference type="CDD" id="cd03682">
    <property type="entry name" value="ClC_sycA_like"/>
    <property type="match status" value="1"/>
</dbReference>
<feature type="transmembrane region" description="Helical" evidence="5">
    <location>
        <begin position="45"/>
        <end position="67"/>
    </location>
</feature>
<keyword evidence="7" id="KW-1185">Reference proteome</keyword>
<feature type="transmembrane region" description="Helical" evidence="5">
    <location>
        <begin position="365"/>
        <end position="384"/>
    </location>
</feature>
<dbReference type="GO" id="GO:0015108">
    <property type="term" value="F:chloride transmembrane transporter activity"/>
    <property type="evidence" value="ECO:0007669"/>
    <property type="project" value="InterPro"/>
</dbReference>
<sequence length="410" mass="44044">MANPKSVIVLIVKWLLLCIAIGFATGCASAFFLTTLNWVTNWREAHNWIIALLPIGGLIIGLTYHYWGNSIVKGNNLLLEELHTPKQIIPFKMAPLVLFGTLVTHLFGGSAGREGTAVQMGGAIADQFTHWFKLDNLDRQIIIIMGISAGFASVFGTPIAGAIFALEVMVIGKLKYNGLLPAFITAYIANYSCTIWKVSHTRYSIPNVPAITPINVAYTIGVAVLFGLAALLFSRLVHFFSDFFKKIAYPPLRPFTGGLCLAIAIYFMGTTKYIGLGVPTIVESFTVAQPPYAFLLKILLTTFTLGAGFKGGEVTPLFFVGATLGSALFMVVPLPIALLAGMGFVAVFSGATNTPIACTLMGIELFGLNCGLYIAIACIVAYFVSGNKGIYSSQVIGGAKGYVYGRFARK</sequence>
<dbReference type="STRING" id="1121895.GCA_000378485_01432"/>
<evidence type="ECO:0000256" key="1">
    <source>
        <dbReference type="ARBA" id="ARBA00004141"/>
    </source>
</evidence>
<evidence type="ECO:0000256" key="5">
    <source>
        <dbReference type="SAM" id="Phobius"/>
    </source>
</evidence>
<gene>
    <name evidence="6" type="ORF">Q765_05510</name>
</gene>
<evidence type="ECO:0000256" key="2">
    <source>
        <dbReference type="ARBA" id="ARBA00022692"/>
    </source>
</evidence>
<keyword evidence="2 5" id="KW-0812">Transmembrane</keyword>
<dbReference type="InterPro" id="IPR050368">
    <property type="entry name" value="ClC-type_chloride_channel"/>
</dbReference>
<evidence type="ECO:0000313" key="6">
    <source>
        <dbReference type="EMBL" id="KGO87591.1"/>
    </source>
</evidence>
<dbReference type="OrthoDB" id="9767361at2"/>
<feature type="transmembrane region" description="Helical" evidence="5">
    <location>
        <begin position="141"/>
        <end position="166"/>
    </location>
</feature>
<feature type="transmembrane region" description="Helical" evidence="5">
    <location>
        <begin position="289"/>
        <end position="309"/>
    </location>
</feature>